<reference evidence="17 18" key="1">
    <citation type="submission" date="2021-04" db="EMBL/GenBank/DDBJ databases">
        <title>Pseudomonas boanensis sp. nov., a bacterium isolated from river water used for household purposes in Boane District, Mozambique.</title>
        <authorList>
            <person name="Nicklasson M."/>
            <person name="Martin-Rodriguez A.J."/>
            <person name="Thorell K."/>
            <person name="Neves L."/>
            <person name="Mussagy A."/>
            <person name="Rydberg H.A."/>
            <person name="Hernroth B."/>
            <person name="Svensson-Stadler L."/>
            <person name="Sjoling A."/>
        </authorList>
    </citation>
    <scope>NUCLEOTIDE SEQUENCE [LARGE SCALE GENOMIC DNA]</scope>
    <source>
        <strain evidence="17 18">DB1</strain>
    </source>
</reference>
<evidence type="ECO:0000313" key="17">
    <source>
        <dbReference type="EMBL" id="MBT8767616.1"/>
    </source>
</evidence>
<keyword evidence="11 16" id="KW-0472">Membrane</keyword>
<evidence type="ECO:0000256" key="9">
    <source>
        <dbReference type="ARBA" id="ARBA00022989"/>
    </source>
</evidence>
<evidence type="ECO:0000256" key="11">
    <source>
        <dbReference type="ARBA" id="ARBA00023136"/>
    </source>
</evidence>
<keyword evidence="9 16" id="KW-1133">Transmembrane helix</keyword>
<keyword evidence="12" id="KW-0594">Phospholipid biosynthesis</keyword>
<dbReference type="PROSITE" id="PS00379">
    <property type="entry name" value="CDP_ALCOHOL_P_TRANSF"/>
    <property type="match status" value="1"/>
</dbReference>
<protein>
    <recommendedName>
        <fullName evidence="5">CDP-diacylglycerol--glycerol-3-phosphate 3-phosphatidyltransferase</fullName>
        <ecNumber evidence="4">2.7.8.5</ecNumber>
    </recommendedName>
</protein>
<feature type="transmembrane region" description="Helical" evidence="16">
    <location>
        <begin position="31"/>
        <end position="49"/>
    </location>
</feature>
<evidence type="ECO:0000256" key="2">
    <source>
        <dbReference type="ARBA" id="ARBA00005042"/>
    </source>
</evidence>
<dbReference type="InterPro" id="IPR000462">
    <property type="entry name" value="CDP-OH_P_trans"/>
</dbReference>
<evidence type="ECO:0000256" key="14">
    <source>
        <dbReference type="ARBA" id="ARBA00048586"/>
    </source>
</evidence>
<proteinExistence type="inferred from homology"/>
<comment type="subcellular location">
    <subcellularLocation>
        <location evidence="1">Membrane</location>
        <topology evidence="1">Multi-pass membrane protein</topology>
    </subcellularLocation>
</comment>
<keyword evidence="7 15" id="KW-0808">Transferase</keyword>
<evidence type="ECO:0000256" key="7">
    <source>
        <dbReference type="ARBA" id="ARBA00022679"/>
    </source>
</evidence>
<accession>A0ABS5XKE9</accession>
<dbReference type="Proteomes" id="UP001519667">
    <property type="component" value="Unassembled WGS sequence"/>
</dbReference>
<dbReference type="PANTHER" id="PTHR14269:SF11">
    <property type="entry name" value="CDP-DIACYLGLYCEROL--GLYCEROL-3-PHOSPHATE 3-PHOSPHATIDYLTRANSFERASE"/>
    <property type="match status" value="1"/>
</dbReference>
<feature type="transmembrane region" description="Helical" evidence="16">
    <location>
        <begin position="61"/>
        <end position="81"/>
    </location>
</feature>
<comment type="similarity">
    <text evidence="3 15">Belongs to the CDP-alcohol phosphatidyltransferase class-I family.</text>
</comment>
<comment type="caution">
    <text evidence="17">The sequence shown here is derived from an EMBL/GenBank/DDBJ whole genome shotgun (WGS) entry which is preliminary data.</text>
</comment>
<evidence type="ECO:0000256" key="1">
    <source>
        <dbReference type="ARBA" id="ARBA00004141"/>
    </source>
</evidence>
<evidence type="ECO:0000256" key="15">
    <source>
        <dbReference type="RuleBase" id="RU003750"/>
    </source>
</evidence>
<keyword evidence="13" id="KW-1208">Phospholipid metabolism</keyword>
<keyword evidence="10" id="KW-0443">Lipid metabolism</keyword>
<dbReference type="Pfam" id="PF01066">
    <property type="entry name" value="CDP-OH_P_transf"/>
    <property type="match status" value="1"/>
</dbReference>
<evidence type="ECO:0000313" key="18">
    <source>
        <dbReference type="Proteomes" id="UP001519667"/>
    </source>
</evidence>
<evidence type="ECO:0000256" key="4">
    <source>
        <dbReference type="ARBA" id="ARBA00013170"/>
    </source>
</evidence>
<feature type="transmembrane region" description="Helical" evidence="16">
    <location>
        <begin position="152"/>
        <end position="172"/>
    </location>
</feature>
<dbReference type="EMBL" id="JAGTIS010000008">
    <property type="protein sequence ID" value="MBT8767616.1"/>
    <property type="molecule type" value="Genomic_DNA"/>
</dbReference>
<dbReference type="EC" id="2.7.8.5" evidence="4"/>
<keyword evidence="6" id="KW-0444">Lipid biosynthesis</keyword>
<comment type="pathway">
    <text evidence="2">Phospholipid metabolism; phosphatidylglycerol biosynthesis; phosphatidylglycerol from CDP-diacylglycerol: step 1/2.</text>
</comment>
<dbReference type="Gene3D" id="1.20.120.1760">
    <property type="match status" value="1"/>
</dbReference>
<comment type="catalytic activity">
    <reaction evidence="14">
        <text>a CDP-1,2-diacyl-sn-glycerol + sn-glycerol 3-phosphate = a 1,2-diacyl-sn-glycero-3-phospho-(1'-sn-glycero-3'-phosphate) + CMP + H(+)</text>
        <dbReference type="Rhea" id="RHEA:12593"/>
        <dbReference type="ChEBI" id="CHEBI:15378"/>
        <dbReference type="ChEBI" id="CHEBI:57597"/>
        <dbReference type="ChEBI" id="CHEBI:58332"/>
        <dbReference type="ChEBI" id="CHEBI:60110"/>
        <dbReference type="ChEBI" id="CHEBI:60377"/>
        <dbReference type="EC" id="2.7.8.5"/>
    </reaction>
</comment>
<keyword evidence="8 16" id="KW-0812">Transmembrane</keyword>
<keyword evidence="18" id="KW-1185">Reference proteome</keyword>
<dbReference type="RefSeq" id="WP_215376803.1">
    <property type="nucleotide sequence ID" value="NZ_JAGTIS010000008.1"/>
</dbReference>
<dbReference type="PIRSF" id="PIRSF000847">
    <property type="entry name" value="Phos_ph_gly_syn"/>
    <property type="match status" value="1"/>
</dbReference>
<dbReference type="InterPro" id="IPR050324">
    <property type="entry name" value="CDP-alcohol_PTase-I"/>
</dbReference>
<evidence type="ECO:0000256" key="13">
    <source>
        <dbReference type="ARBA" id="ARBA00023264"/>
    </source>
</evidence>
<dbReference type="InterPro" id="IPR004570">
    <property type="entry name" value="Phosphatidylglycerol_P_synth"/>
</dbReference>
<dbReference type="PANTHER" id="PTHR14269">
    <property type="entry name" value="CDP-DIACYLGLYCEROL--GLYCEROL-3-PHOSPHATE 3-PHOSPHATIDYLTRANSFERASE-RELATED"/>
    <property type="match status" value="1"/>
</dbReference>
<evidence type="ECO:0000256" key="6">
    <source>
        <dbReference type="ARBA" id="ARBA00022516"/>
    </source>
</evidence>
<dbReference type="InterPro" id="IPR043130">
    <property type="entry name" value="CDP-OH_PTrfase_TM_dom"/>
</dbReference>
<feature type="transmembrane region" description="Helical" evidence="16">
    <location>
        <begin position="126"/>
        <end position="146"/>
    </location>
</feature>
<name>A0ABS5XKE9_9GAMM</name>
<sequence length="182" mass="19920">MHQLPNLLTLLRLALVLPIAGLLLSERYSQALSLFVIASLSDALDGFLARQFGWTSRLGKLFDPLADKLLLVTSVICLAIAQLLPSWLALLVCLRDLLILLGAGLFRMLVGPTQFTPSWLGKLSTLLQMVLVLVVLLGVSLVTAIGPAISPLIWLVAAVTLASGAQYIWVWGRKFRYARMRT</sequence>
<evidence type="ECO:0000256" key="12">
    <source>
        <dbReference type="ARBA" id="ARBA00023209"/>
    </source>
</evidence>
<evidence type="ECO:0000256" key="5">
    <source>
        <dbReference type="ARBA" id="ARBA00014944"/>
    </source>
</evidence>
<evidence type="ECO:0000256" key="16">
    <source>
        <dbReference type="SAM" id="Phobius"/>
    </source>
</evidence>
<organism evidence="17 18">
    <name type="scientific">Metapseudomonas boanensis</name>
    <dbReference type="NCBI Taxonomy" id="2822138"/>
    <lineage>
        <taxon>Bacteria</taxon>
        <taxon>Pseudomonadati</taxon>
        <taxon>Pseudomonadota</taxon>
        <taxon>Gammaproteobacteria</taxon>
        <taxon>Pseudomonadales</taxon>
        <taxon>Pseudomonadaceae</taxon>
        <taxon>Metapseudomonas</taxon>
    </lineage>
</organism>
<evidence type="ECO:0000256" key="3">
    <source>
        <dbReference type="ARBA" id="ARBA00010441"/>
    </source>
</evidence>
<evidence type="ECO:0000256" key="10">
    <source>
        <dbReference type="ARBA" id="ARBA00023098"/>
    </source>
</evidence>
<gene>
    <name evidence="17" type="ORF">J7302_16005</name>
</gene>
<evidence type="ECO:0000256" key="8">
    <source>
        <dbReference type="ARBA" id="ARBA00022692"/>
    </source>
</evidence>
<dbReference type="InterPro" id="IPR048254">
    <property type="entry name" value="CDP_ALCOHOL_P_TRANSF_CS"/>
</dbReference>